<keyword evidence="5" id="KW-1185">Reference proteome</keyword>
<keyword evidence="2" id="KW-0378">Hydrolase</keyword>
<protein>
    <submittedName>
        <fullName evidence="4">GDSL esterase/lipase</fullName>
    </submittedName>
</protein>
<dbReference type="STRING" id="29655.A0A0K9PQE7"/>
<evidence type="ECO:0000256" key="2">
    <source>
        <dbReference type="ARBA" id="ARBA00022801"/>
    </source>
</evidence>
<dbReference type="InterPro" id="IPR051058">
    <property type="entry name" value="GDSL_Est/Lipase"/>
</dbReference>
<evidence type="ECO:0000313" key="5">
    <source>
        <dbReference type="Proteomes" id="UP000036987"/>
    </source>
</evidence>
<dbReference type="GO" id="GO:0016788">
    <property type="term" value="F:hydrolase activity, acting on ester bonds"/>
    <property type="evidence" value="ECO:0007669"/>
    <property type="project" value="InterPro"/>
</dbReference>
<dbReference type="Pfam" id="PF00657">
    <property type="entry name" value="Lipase_GDSL"/>
    <property type="match status" value="1"/>
</dbReference>
<dbReference type="EMBL" id="LFYR01000680">
    <property type="protein sequence ID" value="KMZ71293.1"/>
    <property type="molecule type" value="Genomic_DNA"/>
</dbReference>
<proteinExistence type="inferred from homology"/>
<organism evidence="4 5">
    <name type="scientific">Zostera marina</name>
    <name type="common">Eelgrass</name>
    <dbReference type="NCBI Taxonomy" id="29655"/>
    <lineage>
        <taxon>Eukaryota</taxon>
        <taxon>Viridiplantae</taxon>
        <taxon>Streptophyta</taxon>
        <taxon>Embryophyta</taxon>
        <taxon>Tracheophyta</taxon>
        <taxon>Spermatophyta</taxon>
        <taxon>Magnoliopsida</taxon>
        <taxon>Liliopsida</taxon>
        <taxon>Zosteraceae</taxon>
        <taxon>Zostera</taxon>
    </lineage>
</organism>
<dbReference type="InterPro" id="IPR036514">
    <property type="entry name" value="SGNH_hydro_sf"/>
</dbReference>
<dbReference type="InterPro" id="IPR035669">
    <property type="entry name" value="SGNH_plant_lipase-like"/>
</dbReference>
<accession>A0A0K9PQE7</accession>
<dbReference type="SUPFAM" id="SSF52266">
    <property type="entry name" value="SGNH hydrolase"/>
    <property type="match status" value="1"/>
</dbReference>
<comment type="caution">
    <text evidence="4">The sequence shown here is derived from an EMBL/GenBank/DDBJ whole genome shotgun (WGS) entry which is preliminary data.</text>
</comment>
<dbReference type="OMA" id="HMYQSSG"/>
<name>A0A0K9PQE7_ZOSMR</name>
<dbReference type="Proteomes" id="UP000036987">
    <property type="component" value="Unassembled WGS sequence"/>
</dbReference>
<dbReference type="PANTHER" id="PTHR45648:SF180">
    <property type="entry name" value="OS04G0561800 PROTEIN"/>
    <property type="match status" value="1"/>
</dbReference>
<dbReference type="GO" id="GO:0016042">
    <property type="term" value="P:lipid catabolic process"/>
    <property type="evidence" value="ECO:0007669"/>
    <property type="project" value="UniProtKB-KW"/>
</dbReference>
<dbReference type="OrthoDB" id="1600564at2759"/>
<reference evidence="5" key="1">
    <citation type="journal article" date="2016" name="Nature">
        <title>The genome of the seagrass Zostera marina reveals angiosperm adaptation to the sea.</title>
        <authorList>
            <person name="Olsen J.L."/>
            <person name="Rouze P."/>
            <person name="Verhelst B."/>
            <person name="Lin Y.-C."/>
            <person name="Bayer T."/>
            <person name="Collen J."/>
            <person name="Dattolo E."/>
            <person name="De Paoli E."/>
            <person name="Dittami S."/>
            <person name="Maumus F."/>
            <person name="Michel G."/>
            <person name="Kersting A."/>
            <person name="Lauritano C."/>
            <person name="Lohaus R."/>
            <person name="Toepel M."/>
            <person name="Tonon T."/>
            <person name="Vanneste K."/>
            <person name="Amirebrahimi M."/>
            <person name="Brakel J."/>
            <person name="Bostroem C."/>
            <person name="Chovatia M."/>
            <person name="Grimwood J."/>
            <person name="Jenkins J.W."/>
            <person name="Jueterbock A."/>
            <person name="Mraz A."/>
            <person name="Stam W.T."/>
            <person name="Tice H."/>
            <person name="Bornberg-Bauer E."/>
            <person name="Green P.J."/>
            <person name="Pearson G.A."/>
            <person name="Procaccini G."/>
            <person name="Duarte C.M."/>
            <person name="Schmutz J."/>
            <person name="Reusch T.B.H."/>
            <person name="Van de Peer Y."/>
        </authorList>
    </citation>
    <scope>NUCLEOTIDE SEQUENCE [LARGE SCALE GENOMIC DNA]</scope>
    <source>
        <strain evidence="5">cv. Finnish</strain>
    </source>
</reference>
<keyword evidence="3" id="KW-0442">Lipid degradation</keyword>
<dbReference type="Gene3D" id="3.40.50.1110">
    <property type="entry name" value="SGNH hydrolase"/>
    <property type="match status" value="1"/>
</dbReference>
<keyword evidence="3" id="KW-0443">Lipid metabolism</keyword>
<dbReference type="AlphaFoldDB" id="A0A0K9PQE7"/>
<evidence type="ECO:0000256" key="3">
    <source>
        <dbReference type="ARBA" id="ARBA00022963"/>
    </source>
</evidence>
<dbReference type="PANTHER" id="PTHR45648">
    <property type="entry name" value="GDSL LIPASE/ACYLHYDROLASE FAMILY PROTEIN (AFU_ORTHOLOGUE AFUA_4G14700)"/>
    <property type="match status" value="1"/>
</dbReference>
<evidence type="ECO:0000313" key="4">
    <source>
        <dbReference type="EMBL" id="KMZ71293.1"/>
    </source>
</evidence>
<evidence type="ECO:0000256" key="1">
    <source>
        <dbReference type="ARBA" id="ARBA00008668"/>
    </source>
</evidence>
<gene>
    <name evidence="4" type="ORF">ZOSMA_183G00240</name>
</gene>
<dbReference type="InterPro" id="IPR001087">
    <property type="entry name" value="GDSL"/>
</dbReference>
<dbReference type="CDD" id="cd01837">
    <property type="entry name" value="SGNH_plant_lipase_like"/>
    <property type="match status" value="1"/>
</dbReference>
<comment type="similarity">
    <text evidence="1">Belongs to the 'GDSL' lipolytic enzyme family.</text>
</comment>
<sequence>MVGVNYMLIATVLLISTTVIIPMVDAIPAVFVFGDSILDVGNNNFLPGNRSKANHPFYGVDYPGRVATGRFSNGYNGADFLSMLVGFKQSPPPFLSVTRTRVEEMVGGLNYASGGSGILDVTGENASLSLNTQIEYLEKTVKTLKKCMGSDKAARHMSKSIFILSTGNNDIFGFFEAQNGEKINSTQKDQYINLLLSTLKTQLQRMHKLGARKLVIVGSTTIGCVPAFRAVTPTGACLEDLNDLSLRYNNGTVKLLDKLISSRALKGMRYSHANVFAMLSDVISDPSSFGYAKVDTACCGGGRLNAAESCTVNATLCTNRNDYLFWDSVHPTQVAADLVATNAFNGSRRYTTPINIQELVTL</sequence>